<proteinExistence type="predicted"/>
<dbReference type="AlphaFoldDB" id="A0A382IEQ1"/>
<reference evidence="1" key="1">
    <citation type="submission" date="2018-05" db="EMBL/GenBank/DDBJ databases">
        <authorList>
            <person name="Lanie J.A."/>
            <person name="Ng W.-L."/>
            <person name="Kazmierczak K.M."/>
            <person name="Andrzejewski T.M."/>
            <person name="Davidsen T.M."/>
            <person name="Wayne K.J."/>
            <person name="Tettelin H."/>
            <person name="Glass J.I."/>
            <person name="Rusch D."/>
            <person name="Podicherti R."/>
            <person name="Tsui H.-C.T."/>
            <person name="Winkler M.E."/>
        </authorList>
    </citation>
    <scope>NUCLEOTIDE SEQUENCE</scope>
</reference>
<accession>A0A382IEQ1</accession>
<dbReference type="EMBL" id="UINC01066750">
    <property type="protein sequence ID" value="SVB97769.1"/>
    <property type="molecule type" value="Genomic_DNA"/>
</dbReference>
<sequence>MSVSDELHVTVAPEIVDPSASFTVAVSVVVSANEE</sequence>
<organism evidence="1">
    <name type="scientific">marine metagenome</name>
    <dbReference type="NCBI Taxonomy" id="408172"/>
    <lineage>
        <taxon>unclassified sequences</taxon>
        <taxon>metagenomes</taxon>
        <taxon>ecological metagenomes</taxon>
    </lineage>
</organism>
<evidence type="ECO:0000313" key="1">
    <source>
        <dbReference type="EMBL" id="SVB97769.1"/>
    </source>
</evidence>
<gene>
    <name evidence="1" type="ORF">METZ01_LOCUS250623</name>
</gene>
<feature type="non-terminal residue" evidence="1">
    <location>
        <position position="35"/>
    </location>
</feature>
<name>A0A382IEQ1_9ZZZZ</name>
<protein>
    <submittedName>
        <fullName evidence="1">Uncharacterized protein</fullName>
    </submittedName>
</protein>